<dbReference type="Gene3D" id="1.10.10.10">
    <property type="entry name" value="Winged helix-like DNA-binding domain superfamily/Winged helix DNA-binding domain"/>
    <property type="match status" value="1"/>
</dbReference>
<dbReference type="InterPro" id="IPR036388">
    <property type="entry name" value="WH-like_DNA-bd_sf"/>
</dbReference>
<dbReference type="Gene3D" id="3.40.50.1360">
    <property type="match status" value="1"/>
</dbReference>
<name>A0A6J4NZJ1_9ACTN</name>
<gene>
    <name evidence="6" type="ORF">AVDCRST_MAG75-2209</name>
</gene>
<dbReference type="InterPro" id="IPR037171">
    <property type="entry name" value="NagB/RpiA_transferase-like"/>
</dbReference>
<evidence type="ECO:0000256" key="3">
    <source>
        <dbReference type="ARBA" id="ARBA00023125"/>
    </source>
</evidence>
<keyword evidence="2" id="KW-0805">Transcription regulation</keyword>
<dbReference type="EMBL" id="CADCUO010000147">
    <property type="protein sequence ID" value="CAA9402124.1"/>
    <property type="molecule type" value="Genomic_DNA"/>
</dbReference>
<dbReference type="AlphaFoldDB" id="A0A6J4NZJ1"/>
<protein>
    <submittedName>
        <fullName evidence="6">Transcriptional regulator</fullName>
    </submittedName>
</protein>
<keyword evidence="4" id="KW-0804">Transcription</keyword>
<evidence type="ECO:0000256" key="2">
    <source>
        <dbReference type="ARBA" id="ARBA00023015"/>
    </source>
</evidence>
<evidence type="ECO:0000256" key="1">
    <source>
        <dbReference type="ARBA" id="ARBA00010466"/>
    </source>
</evidence>
<proteinExistence type="inferred from homology"/>
<dbReference type="GO" id="GO:0030246">
    <property type="term" value="F:carbohydrate binding"/>
    <property type="evidence" value="ECO:0007669"/>
    <property type="project" value="InterPro"/>
</dbReference>
<evidence type="ECO:0000256" key="4">
    <source>
        <dbReference type="ARBA" id="ARBA00023163"/>
    </source>
</evidence>
<comment type="similarity">
    <text evidence="1">Belongs to the SorC transcriptional regulatory family.</text>
</comment>
<dbReference type="SUPFAM" id="SSF100950">
    <property type="entry name" value="NagB/RpiA/CoA transferase-like"/>
    <property type="match status" value="1"/>
</dbReference>
<dbReference type="GO" id="GO:0003677">
    <property type="term" value="F:DNA binding"/>
    <property type="evidence" value="ECO:0007669"/>
    <property type="project" value="UniProtKB-KW"/>
</dbReference>
<evidence type="ECO:0000313" key="6">
    <source>
        <dbReference type="EMBL" id="CAA9402124.1"/>
    </source>
</evidence>
<sequence>MPVERWKGPAELILAASVARRYYGDGRSKIEIADEFGLSRFKVARLLDTAREQGLVRIEISHPGTIDVELSASLRRVFGLAHAVVVDTQEDDEASLRRQLGRAAAELLSEIVTVNDVIGLAWARAVSAMATELKRLPTVPVVQLTGALSRSTGSSSSIDDSSIDIVREVARIAGGPAHLFFAPFLVPNAATARSLRQQPDVASAFDKIASVTKAVAGIGRWAPAQSTLYEAATPAEREELTEIGVCADIGGVFLAADGAPLQTSMNDRMIAISAAQMAGIAEVIAIPYGITKEPAVLAALKSGLVNSLVTHASLATALLADSPVPAGE</sequence>
<reference evidence="6" key="1">
    <citation type="submission" date="2020-02" db="EMBL/GenBank/DDBJ databases">
        <authorList>
            <person name="Meier V. D."/>
        </authorList>
    </citation>
    <scope>NUCLEOTIDE SEQUENCE</scope>
    <source>
        <strain evidence="6">AVDCRST_MAG75</strain>
    </source>
</reference>
<keyword evidence="3" id="KW-0238">DNA-binding</keyword>
<evidence type="ECO:0000259" key="5">
    <source>
        <dbReference type="Pfam" id="PF04198"/>
    </source>
</evidence>
<dbReference type="PANTHER" id="PTHR34294">
    <property type="entry name" value="TRANSCRIPTIONAL REGULATOR-RELATED"/>
    <property type="match status" value="1"/>
</dbReference>
<feature type="domain" description="Sugar-binding" evidence="5">
    <location>
        <begin position="67"/>
        <end position="320"/>
    </location>
</feature>
<dbReference type="PANTHER" id="PTHR34294:SF1">
    <property type="entry name" value="TRANSCRIPTIONAL REGULATOR LSRR"/>
    <property type="match status" value="1"/>
</dbReference>
<organism evidence="6">
    <name type="scientific">uncultured Propionibacteriaceae bacterium</name>
    <dbReference type="NCBI Taxonomy" id="257457"/>
    <lineage>
        <taxon>Bacteria</taxon>
        <taxon>Bacillati</taxon>
        <taxon>Actinomycetota</taxon>
        <taxon>Actinomycetes</taxon>
        <taxon>Propionibacteriales</taxon>
        <taxon>Propionibacteriaceae</taxon>
        <taxon>environmental samples</taxon>
    </lineage>
</organism>
<accession>A0A6J4NZJ1</accession>
<dbReference type="Pfam" id="PF04198">
    <property type="entry name" value="Sugar-bind"/>
    <property type="match status" value="1"/>
</dbReference>
<dbReference type="InterPro" id="IPR007324">
    <property type="entry name" value="Sugar-bd_dom_put"/>
</dbReference>
<dbReference type="InterPro" id="IPR051054">
    <property type="entry name" value="SorC_transcr_regulators"/>
</dbReference>